<dbReference type="SUPFAM" id="SSF51735">
    <property type="entry name" value="NAD(P)-binding Rossmann-fold domains"/>
    <property type="match status" value="1"/>
</dbReference>
<dbReference type="GO" id="GO:0016491">
    <property type="term" value="F:oxidoreductase activity"/>
    <property type="evidence" value="ECO:0007669"/>
    <property type="project" value="UniProtKB-KW"/>
</dbReference>
<dbReference type="InterPro" id="IPR036291">
    <property type="entry name" value="NAD(P)-bd_dom_sf"/>
</dbReference>
<reference evidence="2" key="1">
    <citation type="submission" date="2020-11" db="EMBL/GenBank/DDBJ databases">
        <authorList>
            <person name="Tran Van P."/>
        </authorList>
    </citation>
    <scope>NUCLEOTIDE SEQUENCE</scope>
</reference>
<dbReference type="InterPro" id="IPR002347">
    <property type="entry name" value="SDR_fam"/>
</dbReference>
<keyword evidence="3" id="KW-1185">Reference proteome</keyword>
<evidence type="ECO:0000313" key="2">
    <source>
        <dbReference type="EMBL" id="CAD7640278.1"/>
    </source>
</evidence>
<name>A0A7R9QDK5_9ACAR</name>
<dbReference type="Proteomes" id="UP000759131">
    <property type="component" value="Unassembled WGS sequence"/>
</dbReference>
<evidence type="ECO:0000256" key="1">
    <source>
        <dbReference type="ARBA" id="ARBA00023002"/>
    </source>
</evidence>
<proteinExistence type="predicted"/>
<keyword evidence="1" id="KW-0560">Oxidoreductase</keyword>
<dbReference type="PANTHER" id="PTHR43157">
    <property type="entry name" value="PHOSPHATIDYLINOSITOL-GLYCAN BIOSYNTHESIS CLASS F PROTEIN-RELATED"/>
    <property type="match status" value="1"/>
</dbReference>
<dbReference type="EMBL" id="OC877880">
    <property type="protein sequence ID" value="CAD7640278.1"/>
    <property type="molecule type" value="Genomic_DNA"/>
</dbReference>
<dbReference type="Pfam" id="PF00106">
    <property type="entry name" value="adh_short"/>
    <property type="match status" value="1"/>
</dbReference>
<feature type="non-terminal residue" evidence="2">
    <location>
        <position position="121"/>
    </location>
</feature>
<gene>
    <name evidence="2" type="ORF">OSB1V03_LOCUS18138</name>
</gene>
<dbReference type="Gene3D" id="3.40.50.720">
    <property type="entry name" value="NAD(P)-binding Rossmann-like Domain"/>
    <property type="match status" value="1"/>
</dbReference>
<organism evidence="2">
    <name type="scientific">Medioppia subpectinata</name>
    <dbReference type="NCBI Taxonomy" id="1979941"/>
    <lineage>
        <taxon>Eukaryota</taxon>
        <taxon>Metazoa</taxon>
        <taxon>Ecdysozoa</taxon>
        <taxon>Arthropoda</taxon>
        <taxon>Chelicerata</taxon>
        <taxon>Arachnida</taxon>
        <taxon>Acari</taxon>
        <taxon>Acariformes</taxon>
        <taxon>Sarcoptiformes</taxon>
        <taxon>Oribatida</taxon>
        <taxon>Brachypylina</taxon>
        <taxon>Oppioidea</taxon>
        <taxon>Oppiidae</taxon>
        <taxon>Medioppia</taxon>
    </lineage>
</organism>
<evidence type="ECO:0000313" key="3">
    <source>
        <dbReference type="Proteomes" id="UP000759131"/>
    </source>
</evidence>
<dbReference type="AlphaFoldDB" id="A0A7R9QDK5"/>
<dbReference type="OrthoDB" id="191139at2759"/>
<protein>
    <submittedName>
        <fullName evidence="2">Uncharacterized protein</fullName>
    </submittedName>
</protein>
<accession>A0A7R9QDK5</accession>
<dbReference type="EMBL" id="CAJPIZ010023305">
    <property type="protein sequence ID" value="CAG2118186.1"/>
    <property type="molecule type" value="Genomic_DNA"/>
</dbReference>
<dbReference type="PANTHER" id="PTHR43157:SF31">
    <property type="entry name" value="PHOSPHATIDYLINOSITOL-GLYCAN BIOSYNTHESIS CLASS F PROTEIN"/>
    <property type="match status" value="1"/>
</dbReference>
<sequence length="121" mass="13421">MQFIWAFDKFLWDYVIEILQNVLGLRNIFEGTRRLDGKVVVITGANTGIGKETALQLSLRGGKIITGCRDVDKANAAIDWIRSKNPKADISVLKLDLSSLTSVRDFATNVAKNVTQIDLLV</sequence>